<proteinExistence type="predicted"/>
<dbReference type="Gene3D" id="3.20.20.70">
    <property type="entry name" value="Aldolase class I"/>
    <property type="match status" value="1"/>
</dbReference>
<organism evidence="2">
    <name type="scientific">Dichomitus squalens</name>
    <dbReference type="NCBI Taxonomy" id="114155"/>
    <lineage>
        <taxon>Eukaryota</taxon>
        <taxon>Fungi</taxon>
        <taxon>Dikarya</taxon>
        <taxon>Basidiomycota</taxon>
        <taxon>Agaricomycotina</taxon>
        <taxon>Agaricomycetes</taxon>
        <taxon>Polyporales</taxon>
        <taxon>Polyporaceae</taxon>
        <taxon>Dichomitus</taxon>
    </lineage>
</organism>
<evidence type="ECO:0000313" key="2">
    <source>
        <dbReference type="EMBL" id="TBU31037.1"/>
    </source>
</evidence>
<sequence length="388" mass="43165">MGSLDAIAPTSALFQPAKVGEITTLHRVVLAPLTRCRANNRHAHTDLGRIYYEQRASVAGTLLIAEATYVSKNAGTFSPHAPGVYTEEQIEGWRRIAEAVHKRKSFIFIQLWALGRAALPSALEAEDPTLPFVAASPIKLSDRPKDEITPRALTVPEIKQYVRDFADAARNTVHGAGCDGIELHAAHGYLIDQFIQDVSNKRTDEYGGSIENRCRFALEVVDAVSEAIGESKVGVRLSPWSTFQDMREENPVPTFTYLVSELVLRHPNLAYLHVVEPGLAGASDIDAREGESNDFLRKIWAPRPYIAAGRFTRESAMKLADETGDLIAFGRRFIPNPDLPLRLLKNQPLAPWERGKYQLPESPSGYIDYPFSEENLEELGVEQVKQYT</sequence>
<accession>A0A4Q9MUK7</accession>
<dbReference type="InterPro" id="IPR013785">
    <property type="entry name" value="Aldolase_TIM"/>
</dbReference>
<dbReference type="GO" id="GO:0010181">
    <property type="term" value="F:FMN binding"/>
    <property type="evidence" value="ECO:0007669"/>
    <property type="project" value="InterPro"/>
</dbReference>
<dbReference type="PANTHER" id="PTHR22893">
    <property type="entry name" value="NADH OXIDOREDUCTASE-RELATED"/>
    <property type="match status" value="1"/>
</dbReference>
<name>A0A4Q9MUK7_9APHY</name>
<dbReference type="InterPro" id="IPR001155">
    <property type="entry name" value="OxRdtase_FMN_N"/>
</dbReference>
<reference evidence="2" key="1">
    <citation type="submission" date="2019-01" db="EMBL/GenBank/DDBJ databases">
        <title>Draft genome sequences of three monokaryotic isolates of the white-rot basidiomycete fungus Dichomitus squalens.</title>
        <authorList>
            <consortium name="DOE Joint Genome Institute"/>
            <person name="Lopez S.C."/>
            <person name="Andreopoulos B."/>
            <person name="Pangilinan J."/>
            <person name="Lipzen A."/>
            <person name="Riley R."/>
            <person name="Ahrendt S."/>
            <person name="Ng V."/>
            <person name="Barry K."/>
            <person name="Daum C."/>
            <person name="Grigoriev I.V."/>
            <person name="Hilden K.S."/>
            <person name="Makela M.R."/>
            <person name="de Vries R.P."/>
        </authorList>
    </citation>
    <scope>NUCLEOTIDE SEQUENCE [LARGE SCALE GENOMIC DNA]</scope>
    <source>
        <strain evidence="2">OM18370.1</strain>
    </source>
</reference>
<dbReference type="SUPFAM" id="SSF51395">
    <property type="entry name" value="FMN-linked oxidoreductases"/>
    <property type="match status" value="1"/>
</dbReference>
<evidence type="ECO:0000259" key="1">
    <source>
        <dbReference type="Pfam" id="PF00724"/>
    </source>
</evidence>
<feature type="domain" description="NADH:flavin oxidoreductase/NADH oxidase N-terminal" evidence="1">
    <location>
        <begin position="13"/>
        <end position="348"/>
    </location>
</feature>
<dbReference type="OrthoDB" id="276546at2759"/>
<dbReference type="PANTHER" id="PTHR22893:SF91">
    <property type="entry name" value="NADPH DEHYDROGENASE 2-RELATED"/>
    <property type="match status" value="1"/>
</dbReference>
<dbReference type="Pfam" id="PF00724">
    <property type="entry name" value="Oxidored_FMN"/>
    <property type="match status" value="1"/>
</dbReference>
<dbReference type="InterPro" id="IPR045247">
    <property type="entry name" value="Oye-like"/>
</dbReference>
<dbReference type="AlphaFoldDB" id="A0A4Q9MUK7"/>
<dbReference type="EMBL" id="ML143402">
    <property type="protein sequence ID" value="TBU31037.1"/>
    <property type="molecule type" value="Genomic_DNA"/>
</dbReference>
<gene>
    <name evidence="2" type="ORF">BD311DRAFT_805059</name>
</gene>
<dbReference type="GO" id="GO:0016491">
    <property type="term" value="F:oxidoreductase activity"/>
    <property type="evidence" value="ECO:0007669"/>
    <property type="project" value="InterPro"/>
</dbReference>
<dbReference type="Proteomes" id="UP000292957">
    <property type="component" value="Unassembled WGS sequence"/>
</dbReference>
<protein>
    <submittedName>
        <fullName evidence="2">NADH:flavin oxidoreductase/NADH oxidase</fullName>
    </submittedName>
</protein>
<dbReference type="FunFam" id="3.20.20.70:FF:000138">
    <property type="entry name" value="NADPH dehydrogenase 1"/>
    <property type="match status" value="1"/>
</dbReference>
<dbReference type="CDD" id="cd02933">
    <property type="entry name" value="OYE_like_FMN"/>
    <property type="match status" value="1"/>
</dbReference>